<evidence type="ECO:0000256" key="4">
    <source>
        <dbReference type="ARBA" id="ARBA00022452"/>
    </source>
</evidence>
<evidence type="ECO:0000256" key="10">
    <source>
        <dbReference type="ARBA" id="ARBA00023237"/>
    </source>
</evidence>
<evidence type="ECO:0000256" key="7">
    <source>
        <dbReference type="ARBA" id="ARBA00023065"/>
    </source>
</evidence>
<evidence type="ECO:0000256" key="8">
    <source>
        <dbReference type="ARBA" id="ARBA00023114"/>
    </source>
</evidence>
<dbReference type="CDD" id="cd00342">
    <property type="entry name" value="gram_neg_porins"/>
    <property type="match status" value="1"/>
</dbReference>
<evidence type="ECO:0000256" key="9">
    <source>
        <dbReference type="ARBA" id="ARBA00023136"/>
    </source>
</evidence>
<dbReference type="Proteomes" id="UP001629432">
    <property type="component" value="Unassembled WGS sequence"/>
</dbReference>
<keyword evidence="9" id="KW-0472">Membrane</keyword>
<keyword evidence="14" id="KW-1185">Reference proteome</keyword>
<keyword evidence="8" id="KW-0626">Porin</keyword>
<feature type="signal peptide" evidence="11">
    <location>
        <begin position="1"/>
        <end position="22"/>
    </location>
</feature>
<name>A0ABW9E5C9_9BURK</name>
<keyword evidence="6 11" id="KW-0732">Signal</keyword>
<dbReference type="SUPFAM" id="SSF56935">
    <property type="entry name" value="Porins"/>
    <property type="match status" value="1"/>
</dbReference>
<evidence type="ECO:0000256" key="11">
    <source>
        <dbReference type="SAM" id="SignalP"/>
    </source>
</evidence>
<gene>
    <name evidence="13" type="ORF">PQQ63_37855</name>
</gene>
<sequence>MKNPLLTSLAVLYCCLPVSSQAQDLSIPFDENATKSQYQAVLAPIAIGVGPSAFGVTSGQSFVTLYGSVDLAINYINAGGKSIVREQSGNVWTSKFGFYGQEDLGSQWTTFFRLESGFYANNGAVQDSSSFFNRGSFVGITNPEYGQLSLGRQYTSLGTAVLGADTFYVNAHDAVFAYLAGASDLGTGATTDGYARLNNTIRYVTPRIGGLQADVSYSFKSDQSIGPAVHARSAAVSYAGFGSSVYLAYGQTWCDPAVAGSCTGTSRVAAATRTDNYIASVVHDFGPLVGQAAYLRTVPKFAGDGIANLYIVGAQKMWHGNLLRASFGFRDTTIEQDYAYGTTLGIDHFLSKRTAVYARFGLVKNGPKSDLTYNYDSTSSSTLVGNGHTVTSVTLGMYTNF</sequence>
<comment type="subunit">
    <text evidence="2">Homotrimer.</text>
</comment>
<evidence type="ECO:0000313" key="14">
    <source>
        <dbReference type="Proteomes" id="UP001629432"/>
    </source>
</evidence>
<dbReference type="EMBL" id="JAQQCF010000075">
    <property type="protein sequence ID" value="MFM0642447.1"/>
    <property type="molecule type" value="Genomic_DNA"/>
</dbReference>
<evidence type="ECO:0000256" key="3">
    <source>
        <dbReference type="ARBA" id="ARBA00022448"/>
    </source>
</evidence>
<evidence type="ECO:0000256" key="5">
    <source>
        <dbReference type="ARBA" id="ARBA00022692"/>
    </source>
</evidence>
<keyword evidence="10" id="KW-0998">Cell outer membrane</keyword>
<dbReference type="Pfam" id="PF13609">
    <property type="entry name" value="Porin_4"/>
    <property type="match status" value="1"/>
</dbReference>
<organism evidence="13 14">
    <name type="scientific">Paraburkholderia metrosideri</name>
    <dbReference type="NCBI Taxonomy" id="580937"/>
    <lineage>
        <taxon>Bacteria</taxon>
        <taxon>Pseudomonadati</taxon>
        <taxon>Pseudomonadota</taxon>
        <taxon>Betaproteobacteria</taxon>
        <taxon>Burkholderiales</taxon>
        <taxon>Burkholderiaceae</taxon>
        <taxon>Paraburkholderia</taxon>
    </lineage>
</organism>
<proteinExistence type="predicted"/>
<dbReference type="InterPro" id="IPR023614">
    <property type="entry name" value="Porin_dom_sf"/>
</dbReference>
<dbReference type="Gene3D" id="2.40.160.10">
    <property type="entry name" value="Porin"/>
    <property type="match status" value="1"/>
</dbReference>
<keyword evidence="7" id="KW-0406">Ion transport</keyword>
<reference evidence="13 14" key="1">
    <citation type="journal article" date="2024" name="Chem. Sci.">
        <title>Discovery of megapolipeptins by genome mining of a Burkholderiales bacteria collection.</title>
        <authorList>
            <person name="Paulo B.S."/>
            <person name="Recchia M.J.J."/>
            <person name="Lee S."/>
            <person name="Fergusson C.H."/>
            <person name="Romanowski S.B."/>
            <person name="Hernandez A."/>
            <person name="Krull N."/>
            <person name="Liu D.Y."/>
            <person name="Cavanagh H."/>
            <person name="Bos A."/>
            <person name="Gray C.A."/>
            <person name="Murphy B.T."/>
            <person name="Linington R.G."/>
            <person name="Eustaquio A.S."/>
        </authorList>
    </citation>
    <scope>NUCLEOTIDE SEQUENCE [LARGE SCALE GENOMIC DNA]</scope>
    <source>
        <strain evidence="13 14">RL17-338-BIC-A</strain>
    </source>
</reference>
<dbReference type="RefSeq" id="WP_408341059.1">
    <property type="nucleotide sequence ID" value="NZ_JAQQCF010000075.1"/>
</dbReference>
<evidence type="ECO:0000256" key="2">
    <source>
        <dbReference type="ARBA" id="ARBA00011233"/>
    </source>
</evidence>
<feature type="chain" id="PRO_5046127989" evidence="11">
    <location>
        <begin position="23"/>
        <end position="401"/>
    </location>
</feature>
<evidence type="ECO:0000256" key="1">
    <source>
        <dbReference type="ARBA" id="ARBA00004571"/>
    </source>
</evidence>
<keyword evidence="3" id="KW-0813">Transport</keyword>
<evidence type="ECO:0000259" key="12">
    <source>
        <dbReference type="Pfam" id="PF13609"/>
    </source>
</evidence>
<keyword evidence="5" id="KW-0812">Transmembrane</keyword>
<evidence type="ECO:0000256" key="6">
    <source>
        <dbReference type="ARBA" id="ARBA00022729"/>
    </source>
</evidence>
<evidence type="ECO:0000313" key="13">
    <source>
        <dbReference type="EMBL" id="MFM0642447.1"/>
    </source>
</evidence>
<keyword evidence="4" id="KW-1134">Transmembrane beta strand</keyword>
<protein>
    <submittedName>
        <fullName evidence="13">Porin</fullName>
    </submittedName>
</protein>
<dbReference type="PANTHER" id="PTHR34501:SF9">
    <property type="entry name" value="MAJOR OUTER MEMBRANE PROTEIN P.IA"/>
    <property type="match status" value="1"/>
</dbReference>
<accession>A0ABW9E5C9</accession>
<dbReference type="InterPro" id="IPR050298">
    <property type="entry name" value="Gram-neg_bact_OMP"/>
</dbReference>
<dbReference type="PANTHER" id="PTHR34501">
    <property type="entry name" value="PROTEIN YDDL-RELATED"/>
    <property type="match status" value="1"/>
</dbReference>
<comment type="caution">
    <text evidence="13">The sequence shown here is derived from an EMBL/GenBank/DDBJ whole genome shotgun (WGS) entry which is preliminary data.</text>
</comment>
<dbReference type="InterPro" id="IPR033900">
    <property type="entry name" value="Gram_neg_porin_domain"/>
</dbReference>
<comment type="subcellular location">
    <subcellularLocation>
        <location evidence="1">Cell outer membrane</location>
        <topology evidence="1">Multi-pass membrane protein</topology>
    </subcellularLocation>
</comment>
<feature type="domain" description="Porin" evidence="12">
    <location>
        <begin position="55"/>
        <end position="365"/>
    </location>
</feature>